<dbReference type="EMBL" id="JAWSTH010000011">
    <property type="protein sequence ID" value="MDW5594031.1"/>
    <property type="molecule type" value="Genomic_DNA"/>
</dbReference>
<comment type="caution">
    <text evidence="5">The sequence shown here is derived from an EMBL/GenBank/DDBJ whole genome shotgun (WGS) entry which is preliminary data.</text>
</comment>
<reference evidence="5 6" key="2">
    <citation type="submission" date="2023-10" db="EMBL/GenBank/DDBJ databases">
        <authorList>
            <person name="Han X.F."/>
        </authorList>
    </citation>
    <scope>NUCLEOTIDE SEQUENCE [LARGE SCALE GENOMIC DNA]</scope>
    <source>
        <strain evidence="5 6">KCTC 39840</strain>
    </source>
</reference>
<protein>
    <submittedName>
        <fullName evidence="5">Iron-containing alcohol dehydrogenase</fullName>
        <ecNumber evidence="5">1.1.1.1</ecNumber>
    </submittedName>
</protein>
<dbReference type="InterPro" id="IPR001670">
    <property type="entry name" value="ADH_Fe/GldA"/>
</dbReference>
<evidence type="ECO:0000259" key="3">
    <source>
        <dbReference type="Pfam" id="PF00465"/>
    </source>
</evidence>
<evidence type="ECO:0000256" key="1">
    <source>
        <dbReference type="ARBA" id="ARBA00023002"/>
    </source>
</evidence>
<dbReference type="RefSeq" id="WP_318596289.1">
    <property type="nucleotide sequence ID" value="NZ_JAWSTH010000011.1"/>
</dbReference>
<feature type="compositionally biased region" description="Gly residues" evidence="2">
    <location>
        <begin position="226"/>
        <end position="241"/>
    </location>
</feature>
<keyword evidence="1 5" id="KW-0560">Oxidoreductase</keyword>
<dbReference type="InterPro" id="IPR039697">
    <property type="entry name" value="Alcohol_dehydrogenase_Fe"/>
</dbReference>
<dbReference type="Pfam" id="PF00465">
    <property type="entry name" value="Fe-ADH"/>
    <property type="match status" value="1"/>
</dbReference>
<evidence type="ECO:0000313" key="6">
    <source>
        <dbReference type="Proteomes" id="UP001284601"/>
    </source>
</evidence>
<dbReference type="Proteomes" id="UP001284601">
    <property type="component" value="Unassembled WGS sequence"/>
</dbReference>
<evidence type="ECO:0000256" key="2">
    <source>
        <dbReference type="SAM" id="MobiDB-lite"/>
    </source>
</evidence>
<dbReference type="Pfam" id="PF25137">
    <property type="entry name" value="ADH_Fe_C"/>
    <property type="match status" value="1"/>
</dbReference>
<feature type="domain" description="Fe-containing alcohol dehydrogenase-like C-terminal" evidence="4">
    <location>
        <begin position="250"/>
        <end position="382"/>
    </location>
</feature>
<proteinExistence type="predicted"/>
<evidence type="ECO:0000313" key="5">
    <source>
        <dbReference type="EMBL" id="MDW5594031.1"/>
    </source>
</evidence>
<feature type="domain" description="Alcohol dehydrogenase iron-type/glycerol dehydrogenase GldA" evidence="3">
    <location>
        <begin position="82"/>
        <end position="144"/>
    </location>
</feature>
<dbReference type="Gene3D" id="1.20.1090.10">
    <property type="entry name" value="Dehydroquinate synthase-like - alpha domain"/>
    <property type="match status" value="1"/>
</dbReference>
<feature type="region of interest" description="Disordered" evidence="2">
    <location>
        <begin position="225"/>
        <end position="246"/>
    </location>
</feature>
<keyword evidence="6" id="KW-1185">Reference proteome</keyword>
<dbReference type="EC" id="1.1.1.1" evidence="5"/>
<dbReference type="GO" id="GO:0004022">
    <property type="term" value="F:alcohol dehydrogenase (NAD+) activity"/>
    <property type="evidence" value="ECO:0007669"/>
    <property type="project" value="UniProtKB-EC"/>
</dbReference>
<dbReference type="SUPFAM" id="SSF56796">
    <property type="entry name" value="Dehydroquinate synthase-like"/>
    <property type="match status" value="1"/>
</dbReference>
<dbReference type="InterPro" id="IPR056798">
    <property type="entry name" value="ADH_Fe_C"/>
</dbReference>
<reference evidence="6" key="1">
    <citation type="submission" date="2023-07" db="EMBL/GenBank/DDBJ databases">
        <title>Conexibacter stalactiti sp. nov., isolated from stalactites in a lava cave and emended description of the genus Conexibacter.</title>
        <authorList>
            <person name="Lee S.D."/>
        </authorList>
    </citation>
    <scope>NUCLEOTIDE SEQUENCE [LARGE SCALE GENOMIC DNA]</scope>
    <source>
        <strain evidence="6">KCTC 39840</strain>
    </source>
</reference>
<accession>A0ABU4HL31</accession>
<dbReference type="Gene3D" id="3.40.50.1970">
    <property type="match status" value="1"/>
</dbReference>
<organism evidence="5 6">
    <name type="scientific">Conexibacter stalactiti</name>
    <dbReference type="NCBI Taxonomy" id="1940611"/>
    <lineage>
        <taxon>Bacteria</taxon>
        <taxon>Bacillati</taxon>
        <taxon>Actinomycetota</taxon>
        <taxon>Thermoleophilia</taxon>
        <taxon>Solirubrobacterales</taxon>
        <taxon>Conexibacteraceae</taxon>
        <taxon>Conexibacter</taxon>
    </lineage>
</organism>
<dbReference type="PANTHER" id="PTHR11496">
    <property type="entry name" value="ALCOHOL DEHYDROGENASE"/>
    <property type="match status" value="1"/>
</dbReference>
<sequence>MAAAPFRHVEAERTLLFGRGALAEAAGLLGDGYTLLTTPRAAEAAPLVRAGAARVIEVPSGKVDEVAGDLLVGGVALGPPGTLLVALGGGRVIDVAKALAAAAGAGLAGGSPGAGSSEVGVGTPSPHAVAAIPTTLSGAEMTRGHRHARGVPAETPRVRPSIVLNDPALSASHELSELAASSANALGHVLIALTSSRTTPFAAAVAAEAARQFARAWEPLATASGGASGVGGAAPSGGAGAVGTADLPDPARDEVALGALLAGWAVDHSGLGLQHVLAQTAVRSAGAGHAQANAALLPESIAALRRRLPAPLDSLDAQLPISLEQLSRLLRETTGGDGLTALARDEALLDRVVAAAVARTAELTRTPPPPDADELRRIYRAAAAA</sequence>
<evidence type="ECO:0000259" key="4">
    <source>
        <dbReference type="Pfam" id="PF25137"/>
    </source>
</evidence>
<name>A0ABU4HL31_9ACTN</name>
<gene>
    <name evidence="5" type="ORF">R7226_06780</name>
</gene>
<dbReference type="PANTHER" id="PTHR11496:SF83">
    <property type="entry name" value="HYDROXYACID-OXOACID TRANSHYDROGENASE, MITOCHONDRIAL"/>
    <property type="match status" value="1"/>
</dbReference>